<dbReference type="Proteomes" id="UP001589896">
    <property type="component" value="Unassembled WGS sequence"/>
</dbReference>
<evidence type="ECO:0000313" key="1">
    <source>
        <dbReference type="EMBL" id="MFC0682916.1"/>
    </source>
</evidence>
<evidence type="ECO:0000313" key="2">
    <source>
        <dbReference type="Proteomes" id="UP001589896"/>
    </source>
</evidence>
<dbReference type="EMBL" id="JBHLTG010000032">
    <property type="protein sequence ID" value="MFC0682916.1"/>
    <property type="molecule type" value="Genomic_DNA"/>
</dbReference>
<sequence>MSEEEAFDVERFIYVKLPASLQPLERGELFEDPIDDELQAQGLGHVSGGGSLLAAPEPDGTRRIEFCGLDIEVEDRDKALDLLRAALVRLEAPERTELHYTAEGQRLLDQLVRGTWQVGLPRTFLHPGFDV</sequence>
<accession>A0ABV6S100</accession>
<comment type="caution">
    <text evidence="1">The sequence shown here is derived from an EMBL/GenBank/DDBJ whole genome shotgun (WGS) entry which is preliminary data.</text>
</comment>
<gene>
    <name evidence="1" type="ORF">ACFFGH_34240</name>
</gene>
<reference evidence="1 2" key="1">
    <citation type="submission" date="2024-09" db="EMBL/GenBank/DDBJ databases">
        <authorList>
            <person name="Sun Q."/>
            <person name="Mori K."/>
        </authorList>
    </citation>
    <scope>NUCLEOTIDE SEQUENCE [LARGE SCALE GENOMIC DNA]</scope>
    <source>
        <strain evidence="1 2">KCTC 23076</strain>
    </source>
</reference>
<proteinExistence type="predicted"/>
<keyword evidence="2" id="KW-1185">Reference proteome</keyword>
<name>A0ABV6S100_9GAMM</name>
<dbReference type="RefSeq" id="WP_386677404.1">
    <property type="nucleotide sequence ID" value="NZ_JBHLTG010000032.1"/>
</dbReference>
<organism evidence="1 2">
    <name type="scientific">Lysobacter korlensis</name>
    <dbReference type="NCBI Taxonomy" id="553636"/>
    <lineage>
        <taxon>Bacteria</taxon>
        <taxon>Pseudomonadati</taxon>
        <taxon>Pseudomonadota</taxon>
        <taxon>Gammaproteobacteria</taxon>
        <taxon>Lysobacterales</taxon>
        <taxon>Lysobacteraceae</taxon>
        <taxon>Lysobacter</taxon>
    </lineage>
</organism>
<protein>
    <submittedName>
        <fullName evidence="1">Uncharacterized protein</fullName>
    </submittedName>
</protein>